<evidence type="ECO:0000256" key="1">
    <source>
        <dbReference type="ARBA" id="ARBA00006484"/>
    </source>
</evidence>
<dbReference type="InterPro" id="IPR002347">
    <property type="entry name" value="SDR_fam"/>
</dbReference>
<dbReference type="Proteomes" id="UP001154078">
    <property type="component" value="Chromosome 2"/>
</dbReference>
<accession>A0A9P0AW68</accession>
<evidence type="ECO:0000256" key="3">
    <source>
        <dbReference type="RuleBase" id="RU000363"/>
    </source>
</evidence>
<dbReference type="Gene3D" id="3.40.50.720">
    <property type="entry name" value="NAD(P)-binding Rossmann-like Domain"/>
    <property type="match status" value="1"/>
</dbReference>
<name>A0A9P0AW68_BRAAE</name>
<dbReference type="GO" id="GO:0005737">
    <property type="term" value="C:cytoplasm"/>
    <property type="evidence" value="ECO:0007669"/>
    <property type="project" value="TreeGrafter"/>
</dbReference>
<dbReference type="AlphaFoldDB" id="A0A9P0AW68"/>
<dbReference type="FunFam" id="3.40.50.720:FF:000149">
    <property type="entry name" value="15-hydroxyprostaglandin dehydrogenase [NAD(+)]"/>
    <property type="match status" value="1"/>
</dbReference>
<keyword evidence="5" id="KW-1185">Reference proteome</keyword>
<dbReference type="OrthoDB" id="417891at2759"/>
<evidence type="ECO:0008006" key="6">
    <source>
        <dbReference type="Google" id="ProtNLM"/>
    </source>
</evidence>
<evidence type="ECO:0000313" key="4">
    <source>
        <dbReference type="EMBL" id="CAH0550953.1"/>
    </source>
</evidence>
<dbReference type="PANTHER" id="PTHR44229:SF8">
    <property type="entry name" value="ALCOHOL DEHYDROGENASE-RELATED"/>
    <property type="match status" value="1"/>
</dbReference>
<dbReference type="Pfam" id="PF00106">
    <property type="entry name" value="adh_short"/>
    <property type="match status" value="1"/>
</dbReference>
<dbReference type="InterPro" id="IPR020904">
    <property type="entry name" value="Sc_DH/Rdtase_CS"/>
</dbReference>
<comment type="similarity">
    <text evidence="1 3">Belongs to the short-chain dehydrogenases/reductases (SDR) family.</text>
</comment>
<reference evidence="4" key="1">
    <citation type="submission" date="2021-12" db="EMBL/GenBank/DDBJ databases">
        <authorList>
            <person name="King R."/>
        </authorList>
    </citation>
    <scope>NUCLEOTIDE SEQUENCE</scope>
</reference>
<sequence length="263" mass="28790">MPDFQIGEKVALVTGGATGIGLEYVRYLLQHGLKGITILDINEEQALKAIEELGPNKVHFIKTDVTKKQELRDAFKESVQKWKGLDIVINNAGIMNDSSWELQVALNCNAVVEGCLLAFKYMSKHYGGNGGVVVNAGSILSLREFSGCPIYTGTKHFIVGLTKSFGTPYFLNLTGVRFLTMCPGVTYTPLISEAGRFALTDFPKIAEILVQDLGSYPAQQPEDVAQGLITMITKGENGSVWVSEGGEPVYEVILPDLKTWRKK</sequence>
<protein>
    <recommendedName>
        <fullName evidence="6">15-hydroxyprostaglandin dehydrogenase [NAD(+)]-like</fullName>
    </recommendedName>
</protein>
<proteinExistence type="inferred from homology"/>
<dbReference type="InterPro" id="IPR036291">
    <property type="entry name" value="NAD(P)-bd_dom_sf"/>
</dbReference>
<dbReference type="PROSITE" id="PS00061">
    <property type="entry name" value="ADH_SHORT"/>
    <property type="match status" value="1"/>
</dbReference>
<evidence type="ECO:0000313" key="5">
    <source>
        <dbReference type="Proteomes" id="UP001154078"/>
    </source>
</evidence>
<dbReference type="SUPFAM" id="SSF51735">
    <property type="entry name" value="NAD(P)-binding Rossmann-fold domains"/>
    <property type="match status" value="1"/>
</dbReference>
<dbReference type="PANTHER" id="PTHR44229">
    <property type="entry name" value="15-HYDROXYPROSTAGLANDIN DEHYDROGENASE [NAD(+)]"/>
    <property type="match status" value="1"/>
</dbReference>
<organism evidence="4 5">
    <name type="scientific">Brassicogethes aeneus</name>
    <name type="common">Rape pollen beetle</name>
    <name type="synonym">Meligethes aeneus</name>
    <dbReference type="NCBI Taxonomy" id="1431903"/>
    <lineage>
        <taxon>Eukaryota</taxon>
        <taxon>Metazoa</taxon>
        <taxon>Ecdysozoa</taxon>
        <taxon>Arthropoda</taxon>
        <taxon>Hexapoda</taxon>
        <taxon>Insecta</taxon>
        <taxon>Pterygota</taxon>
        <taxon>Neoptera</taxon>
        <taxon>Endopterygota</taxon>
        <taxon>Coleoptera</taxon>
        <taxon>Polyphaga</taxon>
        <taxon>Cucujiformia</taxon>
        <taxon>Nitidulidae</taxon>
        <taxon>Meligethinae</taxon>
        <taxon>Brassicogethes</taxon>
    </lineage>
</organism>
<dbReference type="GO" id="GO:0016616">
    <property type="term" value="F:oxidoreductase activity, acting on the CH-OH group of donors, NAD or NADP as acceptor"/>
    <property type="evidence" value="ECO:0007669"/>
    <property type="project" value="TreeGrafter"/>
</dbReference>
<dbReference type="EMBL" id="OV121133">
    <property type="protein sequence ID" value="CAH0550953.1"/>
    <property type="molecule type" value="Genomic_DNA"/>
</dbReference>
<dbReference type="PRINTS" id="PR00081">
    <property type="entry name" value="GDHRDH"/>
</dbReference>
<keyword evidence="2" id="KW-0560">Oxidoreductase</keyword>
<gene>
    <name evidence="4" type="ORF">MELIAE_LOCUS3660</name>
</gene>
<dbReference type="PRINTS" id="PR00080">
    <property type="entry name" value="SDRFAMILY"/>
</dbReference>
<evidence type="ECO:0000256" key="2">
    <source>
        <dbReference type="ARBA" id="ARBA00023002"/>
    </source>
</evidence>